<dbReference type="GO" id="GO:0034457">
    <property type="term" value="C:Mpp10 complex"/>
    <property type="evidence" value="ECO:0007669"/>
    <property type="project" value="InterPro"/>
</dbReference>
<evidence type="ECO:0000256" key="4">
    <source>
        <dbReference type="ARBA" id="ARBA00023242"/>
    </source>
</evidence>
<proteinExistence type="inferred from homology"/>
<evidence type="ECO:0000313" key="9">
    <source>
        <dbReference type="Proteomes" id="UP000626109"/>
    </source>
</evidence>
<feature type="compositionally biased region" description="Acidic residues" evidence="7">
    <location>
        <begin position="1565"/>
        <end position="1578"/>
    </location>
</feature>
<feature type="region of interest" description="Disordered" evidence="7">
    <location>
        <begin position="1960"/>
        <end position="1983"/>
    </location>
</feature>
<feature type="region of interest" description="Disordered" evidence="7">
    <location>
        <begin position="1810"/>
        <end position="1833"/>
    </location>
</feature>
<evidence type="ECO:0000256" key="5">
    <source>
        <dbReference type="ARBA" id="ARBA00023274"/>
    </source>
</evidence>
<feature type="compositionally biased region" description="Acidic residues" evidence="7">
    <location>
        <begin position="1666"/>
        <end position="1688"/>
    </location>
</feature>
<feature type="compositionally biased region" description="Basic and acidic residues" evidence="7">
    <location>
        <begin position="2028"/>
        <end position="2041"/>
    </location>
</feature>
<dbReference type="GO" id="GO:0006364">
    <property type="term" value="P:rRNA processing"/>
    <property type="evidence" value="ECO:0007669"/>
    <property type="project" value="UniProtKB-KW"/>
</dbReference>
<feature type="region of interest" description="Disordered" evidence="7">
    <location>
        <begin position="1759"/>
        <end position="1784"/>
    </location>
</feature>
<comment type="subcellular location">
    <subcellularLocation>
        <location evidence="1">Nucleus</location>
        <location evidence="1">Nucleolus</location>
    </subcellularLocation>
</comment>
<keyword evidence="5" id="KW-0687">Ribonucleoprotein</keyword>
<dbReference type="Proteomes" id="UP000626109">
    <property type="component" value="Unassembled WGS sequence"/>
</dbReference>
<dbReference type="PANTHER" id="PTHR17039:SF0">
    <property type="entry name" value="U3 SMALL NUCLEOLAR RIBONUCLEOPROTEIN PROTEIN MPP10"/>
    <property type="match status" value="1"/>
</dbReference>
<dbReference type="InterPro" id="IPR012173">
    <property type="entry name" value="Mpp10"/>
</dbReference>
<protein>
    <submittedName>
        <fullName evidence="8">Uncharacterized protein</fullName>
    </submittedName>
</protein>
<feature type="region of interest" description="Disordered" evidence="7">
    <location>
        <begin position="1565"/>
        <end position="1701"/>
    </location>
</feature>
<dbReference type="PANTHER" id="PTHR17039">
    <property type="entry name" value="U3 SMALL NUCLEOLAR RIBONUCLEOPROTEIN PROTEIN MPP10"/>
    <property type="match status" value="1"/>
</dbReference>
<dbReference type="Pfam" id="PF04006">
    <property type="entry name" value="Mpp10"/>
    <property type="match status" value="2"/>
</dbReference>
<dbReference type="SUPFAM" id="SSF56219">
    <property type="entry name" value="DNase I-like"/>
    <property type="match status" value="2"/>
</dbReference>
<accession>A0A813IUN9</accession>
<dbReference type="InterPro" id="IPR036691">
    <property type="entry name" value="Endo/exonu/phosph_ase_sf"/>
</dbReference>
<keyword evidence="2" id="KW-0690">Ribosome biogenesis</keyword>
<feature type="compositionally biased region" description="Acidic residues" evidence="7">
    <location>
        <begin position="1612"/>
        <end position="1653"/>
    </location>
</feature>
<reference evidence="8" key="1">
    <citation type="submission" date="2021-02" db="EMBL/GenBank/DDBJ databases">
        <authorList>
            <person name="Dougan E. K."/>
            <person name="Rhodes N."/>
            <person name="Thang M."/>
            <person name="Chan C."/>
        </authorList>
    </citation>
    <scope>NUCLEOTIDE SEQUENCE</scope>
</reference>
<evidence type="ECO:0000256" key="2">
    <source>
        <dbReference type="ARBA" id="ARBA00022517"/>
    </source>
</evidence>
<dbReference type="GO" id="GO:0032040">
    <property type="term" value="C:small-subunit processome"/>
    <property type="evidence" value="ECO:0007669"/>
    <property type="project" value="TreeGrafter"/>
</dbReference>
<feature type="region of interest" description="Disordered" evidence="7">
    <location>
        <begin position="1925"/>
        <end position="1948"/>
    </location>
</feature>
<evidence type="ECO:0000256" key="3">
    <source>
        <dbReference type="ARBA" id="ARBA00022552"/>
    </source>
</evidence>
<evidence type="ECO:0000313" key="8">
    <source>
        <dbReference type="EMBL" id="CAE8656101.1"/>
    </source>
</evidence>
<sequence>MLSADYNCFAASASDRQQAILEELQGDVIALQGTQKRQLGSNIDPTTPASKWRHEVEYQKLEHYWALHWGFGRGQFTNRATGVSVFVKNKKFQPADIVKIYSPPANLQGRGGAVRLRRGSIDICAINAYPGCEPQNAEDKAGVSALYDWLYQVLASLPSRCVPVLLGDMNAHTGTGSPDGSVSIGPEQPQVTNQNGKMFQGLLDTFAMYAPTTYSPTAAGPTYWSPLGRGSRVDYISIPWAARSQVVSAAVWRRSGKRLQSFRTAQPRDHVPVRLQMQVAVSHEYKSDPNCFRWNYTATKDPEKVDQFCSNYEQWRRQSATEKQFREALQQPTPASAWDVLNGGVLSAAKSSFADVQPNNKRQWTSERTTQLNRLVKEAYQELEKTPRIDTVEWERGRISSTEFLQSVFAGWKASGLLRKRERDYGYSRRKDRRQWFGKLATEMQDAERNHDSRTVWKMARQIAATGVGSRSRQWGIIATDNPTADQWLDYLAQDGPKGGFLATEVSEKIDSPQIFQQQKESSEESSQLAEDDFESLVSNIAKASACKSVPPWSAPADVWKLLLVQSDRNPVKPEVSDAVRADNVDSAMLRDVAKLAMSTAAQLRVVKAAALQTMIFPSNSSLVKAGHEAGARYSADVKRRGGGQTLPPPHLMIFAAVLQATMLDPSLPAAVSAAIAPLVSSLQQPEAYASVVTVCKFSKCFDRQKTRFEIAVNPQHFAILRSLIEYWVSKGAVQCVGNAPPESKARPKVYHELVFFPWSRWPDRALDAELQGDVIALQGTQKRQLGSNIDPTTPASKWRHEVEYQKLEHYWALHWGFGRGQFTNRATGVSVFVKNKKFQPADIVKIYSPPANLQGRGGADKAGVSALYDWLYQVLASLPSRCVPVLLGDMNAHTGTGSPDGSVSIGPEQPQVTNQNGKMFQGLLDTFAMYAPTTYSPTAAGPTYWSPLGRGSRVDYISIPWAARSQVVSAAVWRRSGKRLQSFRAAQPRDHVPVRLQMQVAVSHEYKSDPNCFRWNYTATRDPEKVDQFCSNYEQWRRQSATEKQFREALQQPTPASAWDVLNGGVLSAAKSSFADVQPNNKRQWTSERTTQLNRLVKEAYQELEKTPRIDTVEWEHGRISSTEFLQSVFAGWKASGLLRNRRKDRRQWFGKLATEMQDAERNHDSRTVWKMARQIAATGVGSRSRQWGIIATDNPTADQWLDYLAQDGPKGGFLATEVSEKIDSPQIFQQQKESSEESSQLAEDDFESLVSNIAKASACKSVPPWSAPADVWKLLLNMDSAMLRDVAKLAMSTAAQLRVVKAAALQTMIFPSNSSLVKAGHEAGARYSADVKRRGGGQTLPPPHLMIFAAVLQATMLDPSLPAAVSAAIAPLVSSLQQPEAYASVVTVCKFSKCFDRQKTRFEIAVNPQHFAILRSLIEYWVSKGAVQCVGIAPRALHYLRHALKNWNYTTAFGGVDAPGPTMVTLAVNLQDRLNVKVGHPVHLAGCEKYRPCQLQGLAHPSASSRKAKKGKASKAAGEDDDEDAEFALAGDGQDFFSVDEMTKFADLAEGKMRLDDDAEDSDFDLLEGGDDDGDDGAANIKFSDFFSAPDDSGAKPSKKGKLSKSSRIDEDEDEDGDDEGEEEEEEFAMEGDEEEEDLDDAEELSDEEKELEAKILQLQAEDPGSEEDDEGDEEEAGEEDGEENGDGQQGASGKGTKTLYEMDKRLQSLEEEVRKLEEEQLAEKTWEMKGEVNSRQRPLNSLLEVALDQPMTNFAARRAEDATAGPGGEDEEAMEDTPGAEALYKKSKFDLEAIIQTRVWDETFDDVVRKDKLPPSQRPQGAEEDALESLNFEKSRIGLGDVYAKQYEAELLGHKTDADKEVDKEKAEAKKLFAKLMYKLDLLSNAHFTPRPPMLSVSGDQLNKISSLKMEETIPLIVSDGTLQAPEERKAPRRHEKEQAELSHEERVAVRNRNKVKRKKELGRKVEAGAMSMKGKRDREQKLEALNVAAKKEKASVGQVKDARKRIRSTEMLAQAAENAKSTVSRKDEVRNARESRPDGTPASKKLKL</sequence>
<feature type="compositionally biased region" description="Basic and acidic residues" evidence="7">
    <location>
        <begin position="1929"/>
        <end position="1948"/>
    </location>
</feature>
<evidence type="ECO:0000256" key="6">
    <source>
        <dbReference type="ARBA" id="ARBA00029455"/>
    </source>
</evidence>
<dbReference type="Gene3D" id="3.60.10.10">
    <property type="entry name" value="Endonuclease/exonuclease/phosphatase"/>
    <property type="match status" value="2"/>
</dbReference>
<dbReference type="EMBL" id="CAJNNW010013994">
    <property type="protein sequence ID" value="CAE8656101.1"/>
    <property type="molecule type" value="Genomic_DNA"/>
</dbReference>
<comment type="caution">
    <text evidence="8">The sequence shown here is derived from an EMBL/GenBank/DDBJ whole genome shotgun (WGS) entry which is preliminary data.</text>
</comment>
<evidence type="ECO:0000256" key="7">
    <source>
        <dbReference type="SAM" id="MobiDB-lite"/>
    </source>
</evidence>
<feature type="region of interest" description="Disordered" evidence="7">
    <location>
        <begin position="2013"/>
        <end position="2052"/>
    </location>
</feature>
<name>A0A813IUN9_POLGL</name>
<comment type="similarity">
    <text evidence="6">Belongs to the MPP10 family.</text>
</comment>
<organism evidence="8 9">
    <name type="scientific">Polarella glacialis</name>
    <name type="common">Dinoflagellate</name>
    <dbReference type="NCBI Taxonomy" id="89957"/>
    <lineage>
        <taxon>Eukaryota</taxon>
        <taxon>Sar</taxon>
        <taxon>Alveolata</taxon>
        <taxon>Dinophyceae</taxon>
        <taxon>Suessiales</taxon>
        <taxon>Suessiaceae</taxon>
        <taxon>Polarella</taxon>
    </lineage>
</organism>
<gene>
    <name evidence="8" type="ORF">PGLA2088_LOCUS11973</name>
</gene>
<feature type="region of interest" description="Disordered" evidence="7">
    <location>
        <begin position="1503"/>
        <end position="1524"/>
    </location>
</feature>
<evidence type="ECO:0000256" key="1">
    <source>
        <dbReference type="ARBA" id="ARBA00004604"/>
    </source>
</evidence>
<keyword evidence="4" id="KW-0539">Nucleus</keyword>
<keyword evidence="3" id="KW-0698">rRNA processing</keyword>
<dbReference type="GO" id="GO:0005732">
    <property type="term" value="C:sno(s)RNA-containing ribonucleoprotein complex"/>
    <property type="evidence" value="ECO:0007669"/>
    <property type="project" value="InterPro"/>
</dbReference>